<comment type="caution">
    <text evidence="3">The sequence shown here is derived from an EMBL/GenBank/DDBJ whole genome shotgun (WGS) entry which is preliminary data.</text>
</comment>
<dbReference type="Proteomes" id="UP000306196">
    <property type="component" value="Unassembled WGS sequence"/>
</dbReference>
<evidence type="ECO:0008006" key="5">
    <source>
        <dbReference type="Google" id="ProtNLM"/>
    </source>
</evidence>
<keyword evidence="1 2" id="KW-0732">Signal</keyword>
<dbReference type="AlphaFoldDB" id="A0A5R8K9S7"/>
<keyword evidence="4" id="KW-1185">Reference proteome</keyword>
<evidence type="ECO:0000256" key="1">
    <source>
        <dbReference type="ARBA" id="ARBA00022729"/>
    </source>
</evidence>
<proteinExistence type="predicted"/>
<dbReference type="SUPFAM" id="SSF51126">
    <property type="entry name" value="Pectin lyase-like"/>
    <property type="match status" value="1"/>
</dbReference>
<name>A0A5R8K9S7_9BACT</name>
<dbReference type="InterPro" id="IPR013425">
    <property type="entry name" value="Autotrns_rpt"/>
</dbReference>
<dbReference type="OrthoDB" id="174589at2"/>
<reference evidence="3 4" key="1">
    <citation type="submission" date="2019-05" db="EMBL/GenBank/DDBJ databases">
        <title>Verrucobacter flavum gen. nov., sp. nov. a new member of the family Verrucomicrobiaceae.</title>
        <authorList>
            <person name="Szuroczki S."/>
            <person name="Abbaszade G."/>
            <person name="Szabo A."/>
            <person name="Felfoldi T."/>
            <person name="Schumann P."/>
            <person name="Boka K."/>
            <person name="Keki Z."/>
            <person name="Toumi M."/>
            <person name="Toth E."/>
        </authorList>
    </citation>
    <scope>NUCLEOTIDE SEQUENCE [LARGE SCALE GENOMIC DNA]</scope>
    <source>
        <strain evidence="3 4">MG-N-17</strain>
    </source>
</reference>
<dbReference type="Pfam" id="PF12951">
    <property type="entry name" value="PATR"/>
    <property type="match status" value="3"/>
</dbReference>
<evidence type="ECO:0000313" key="4">
    <source>
        <dbReference type="Proteomes" id="UP000306196"/>
    </source>
</evidence>
<feature type="signal peptide" evidence="2">
    <location>
        <begin position="1"/>
        <end position="24"/>
    </location>
</feature>
<dbReference type="RefSeq" id="WP_138087997.1">
    <property type="nucleotide sequence ID" value="NZ_VAUV01000016.1"/>
</dbReference>
<feature type="chain" id="PRO_5024380208" description="PEP-CTERM sorting domain-containing protein" evidence="2">
    <location>
        <begin position="25"/>
        <end position="888"/>
    </location>
</feature>
<dbReference type="NCBIfam" id="TIGR02601">
    <property type="entry name" value="autotrns_rpt"/>
    <property type="match status" value="3"/>
</dbReference>
<accession>A0A5R8K9S7</accession>
<sequence length="888" mass="89718">MTLLTLPCCLGILVFLSLALSSQGATLTWDGNTGLDGQQDGGGNWNTIDANRWFNSTDTVYQTWSNATPDSAIFGVNSGATGTQTVTLTEAITVNDITFNNSGAAIYTITGNATNKLTLSGLSALDTPIINTDLAANATLLSNPTITAVIAGTQGFEKTGTGTLVVGGTVSNEYTGLTTVSAGILLLDKTAGLNAINGDIDITGTGTLRLNKANQIANGASITLNGGTLWLGGNSETVANLTLNSGNSNGGTASNGGTFTVTDTLTINNTHGLGTNSGANWTANRLVITGTTTNSTALSMTGNSAATLSRFTIGSGGLSLSDTRTITLNNGTAADALGSQINLNGNVVANGTHTFNRSGTSLIGVAQIHHGTDTRTWQIDSGTTNVGITITGTGSAGLTKTGNGTLQFSGNATTANNYTGMTTLNGGSIKLSKNAGVNAIAGDITITTGVLDWDAANQIADTSTINLNGGSLKFDNLTETIANLYQSAGSVNNNNDTNGGRLTITGTLRVTGGSSINLNSGGVWSANTAEFTNTYTGNAIALNGNSGTLINRFIVGTGGLILNNNQNISLNKGAANLPNGPAGKGSELVLNGNYTGTGNINFNLNGGNTFGVAQVNLNGGQREFNVISGTTTSNLAIVSNTLTDSGDGTTTTAGGITKTGNGVLALTTANTYLGNTLINAGTLRLGANGSLVSPRIIVATSAIYDVASVTGGYTLASGQTLEGDGQILGNTTIASGANLSIGTVGGDLTQSLAFAAGLTLNSGSSTYLDLGTPADSDQLNVTGIFTQANGAKIIVDPNGFVPIAGQTYQLFTFGAGSTFSTNLGPLLRTGAEDNDTDFDLPDISASGFQWDVSQFTTSGIVAITPEPSRALLLLAGLVATLLPRRRKR</sequence>
<organism evidence="3 4">
    <name type="scientific">Phragmitibacter flavus</name>
    <dbReference type="NCBI Taxonomy" id="2576071"/>
    <lineage>
        <taxon>Bacteria</taxon>
        <taxon>Pseudomonadati</taxon>
        <taxon>Verrucomicrobiota</taxon>
        <taxon>Verrucomicrobiia</taxon>
        <taxon>Verrucomicrobiales</taxon>
        <taxon>Verrucomicrobiaceae</taxon>
        <taxon>Phragmitibacter</taxon>
    </lineage>
</organism>
<dbReference type="InterPro" id="IPR011050">
    <property type="entry name" value="Pectin_lyase_fold/virulence"/>
</dbReference>
<gene>
    <name evidence="3" type="ORF">FEM03_19590</name>
</gene>
<dbReference type="EMBL" id="VAUV01000016">
    <property type="protein sequence ID" value="TLD69073.1"/>
    <property type="molecule type" value="Genomic_DNA"/>
</dbReference>
<protein>
    <recommendedName>
        <fullName evidence="5">PEP-CTERM sorting domain-containing protein</fullName>
    </recommendedName>
</protein>
<evidence type="ECO:0000313" key="3">
    <source>
        <dbReference type="EMBL" id="TLD69073.1"/>
    </source>
</evidence>
<evidence type="ECO:0000256" key="2">
    <source>
        <dbReference type="SAM" id="SignalP"/>
    </source>
</evidence>